<dbReference type="EMBL" id="BNJK01000001">
    <property type="protein sequence ID" value="GHO90402.1"/>
    <property type="molecule type" value="Genomic_DNA"/>
</dbReference>
<feature type="domain" description="Xylose isomerase-like TIM barrel" evidence="1">
    <location>
        <begin position="24"/>
        <end position="245"/>
    </location>
</feature>
<organism evidence="2 3">
    <name type="scientific">Reticulibacter mediterranei</name>
    <dbReference type="NCBI Taxonomy" id="2778369"/>
    <lineage>
        <taxon>Bacteria</taxon>
        <taxon>Bacillati</taxon>
        <taxon>Chloroflexota</taxon>
        <taxon>Ktedonobacteria</taxon>
        <taxon>Ktedonobacterales</taxon>
        <taxon>Reticulibacteraceae</taxon>
        <taxon>Reticulibacter</taxon>
    </lineage>
</organism>
<gene>
    <name evidence="2" type="ORF">KSF_004500</name>
</gene>
<protein>
    <submittedName>
        <fullName evidence="2">Sugar phosphate isomerase</fullName>
    </submittedName>
</protein>
<dbReference type="PANTHER" id="PTHR12110">
    <property type="entry name" value="HYDROXYPYRUVATE ISOMERASE"/>
    <property type="match status" value="1"/>
</dbReference>
<proteinExistence type="predicted"/>
<evidence type="ECO:0000313" key="2">
    <source>
        <dbReference type="EMBL" id="GHO90402.1"/>
    </source>
</evidence>
<dbReference type="InterPro" id="IPR036237">
    <property type="entry name" value="Xyl_isomerase-like_sf"/>
</dbReference>
<reference evidence="2" key="1">
    <citation type="submission" date="2020-10" db="EMBL/GenBank/DDBJ databases">
        <title>Taxonomic study of unclassified bacteria belonging to the class Ktedonobacteria.</title>
        <authorList>
            <person name="Yabe S."/>
            <person name="Wang C.M."/>
            <person name="Zheng Y."/>
            <person name="Sakai Y."/>
            <person name="Cavaletti L."/>
            <person name="Monciardini P."/>
            <person name="Donadio S."/>
        </authorList>
    </citation>
    <scope>NUCLEOTIDE SEQUENCE</scope>
    <source>
        <strain evidence="2">ID150040</strain>
    </source>
</reference>
<dbReference type="Pfam" id="PF01261">
    <property type="entry name" value="AP_endonuc_2"/>
    <property type="match status" value="1"/>
</dbReference>
<dbReference type="PANTHER" id="PTHR12110:SF41">
    <property type="entry name" value="INOSOSE DEHYDRATASE"/>
    <property type="match status" value="1"/>
</dbReference>
<dbReference type="Gene3D" id="3.20.20.150">
    <property type="entry name" value="Divalent-metal-dependent TIM barrel enzymes"/>
    <property type="match status" value="1"/>
</dbReference>
<dbReference type="RefSeq" id="WP_220201370.1">
    <property type="nucleotide sequence ID" value="NZ_BNJK01000001.1"/>
</dbReference>
<dbReference type="AlphaFoldDB" id="A0A8J3IF05"/>
<keyword evidence="2" id="KW-0413">Isomerase</keyword>
<dbReference type="Proteomes" id="UP000597444">
    <property type="component" value="Unassembled WGS sequence"/>
</dbReference>
<dbReference type="InterPro" id="IPR050312">
    <property type="entry name" value="IolE/XylAMocC-like"/>
</dbReference>
<comment type="caution">
    <text evidence="2">The sequence shown here is derived from an EMBL/GenBank/DDBJ whole genome shotgun (WGS) entry which is preliminary data.</text>
</comment>
<keyword evidence="3" id="KW-1185">Reference proteome</keyword>
<evidence type="ECO:0000313" key="3">
    <source>
        <dbReference type="Proteomes" id="UP000597444"/>
    </source>
</evidence>
<sequence>MKTIALQLYTVRDETARDFVGTLRHVSELGYTAVEFAGYGGLSIPQMQELLAETGLQALSTHVSLESLEQRFEQEAAYALSIGCPSLIVPWLPPSQRTMEAFTALAGTLNRLGSKAKARGLTLGYHNHDFEFAPMSDENPTLVLDYLIEQTDPASVSFELDTYWAAFAGVDPVEYLQRHAGRVTLVHLKDMTPERTFTEVGAGILPIAEIVAAARTSGVQSFLVENDQPRIPSLESAQRSLQFLRMLPE</sequence>
<dbReference type="GO" id="GO:0016853">
    <property type="term" value="F:isomerase activity"/>
    <property type="evidence" value="ECO:0007669"/>
    <property type="project" value="UniProtKB-KW"/>
</dbReference>
<dbReference type="InterPro" id="IPR013022">
    <property type="entry name" value="Xyl_isomerase-like_TIM-brl"/>
</dbReference>
<dbReference type="SUPFAM" id="SSF51658">
    <property type="entry name" value="Xylose isomerase-like"/>
    <property type="match status" value="1"/>
</dbReference>
<name>A0A8J3IF05_9CHLR</name>
<accession>A0A8J3IF05</accession>
<evidence type="ECO:0000259" key="1">
    <source>
        <dbReference type="Pfam" id="PF01261"/>
    </source>
</evidence>